<reference evidence="2" key="1">
    <citation type="submission" date="2020-05" db="EMBL/GenBank/DDBJ databases">
        <title>WGS assembly of Panicum virgatum.</title>
        <authorList>
            <person name="Lovell J.T."/>
            <person name="Jenkins J."/>
            <person name="Shu S."/>
            <person name="Juenger T.E."/>
            <person name="Schmutz J."/>
        </authorList>
    </citation>
    <scope>NUCLEOTIDE SEQUENCE</scope>
    <source>
        <strain evidence="2">AP13</strain>
    </source>
</reference>
<proteinExistence type="predicted"/>
<evidence type="ECO:0000313" key="3">
    <source>
        <dbReference type="Proteomes" id="UP000823388"/>
    </source>
</evidence>
<evidence type="ECO:0000313" key="2">
    <source>
        <dbReference type="EMBL" id="KAG2541606.1"/>
    </source>
</evidence>
<gene>
    <name evidence="2" type="ORF">PVAP13_9NG690614</name>
</gene>
<protein>
    <submittedName>
        <fullName evidence="2">Uncharacterized protein</fullName>
    </submittedName>
</protein>
<dbReference type="Proteomes" id="UP000823388">
    <property type="component" value="Chromosome 9N"/>
</dbReference>
<organism evidence="2 3">
    <name type="scientific">Panicum virgatum</name>
    <name type="common">Blackwell switchgrass</name>
    <dbReference type="NCBI Taxonomy" id="38727"/>
    <lineage>
        <taxon>Eukaryota</taxon>
        <taxon>Viridiplantae</taxon>
        <taxon>Streptophyta</taxon>
        <taxon>Embryophyta</taxon>
        <taxon>Tracheophyta</taxon>
        <taxon>Spermatophyta</taxon>
        <taxon>Magnoliopsida</taxon>
        <taxon>Liliopsida</taxon>
        <taxon>Poales</taxon>
        <taxon>Poaceae</taxon>
        <taxon>PACMAD clade</taxon>
        <taxon>Panicoideae</taxon>
        <taxon>Panicodae</taxon>
        <taxon>Paniceae</taxon>
        <taxon>Panicinae</taxon>
        <taxon>Panicum</taxon>
        <taxon>Panicum sect. Hiantes</taxon>
    </lineage>
</organism>
<dbReference type="AlphaFoldDB" id="A0A8T0N3K2"/>
<accession>A0A8T0N3K2</accession>
<dbReference type="EMBL" id="CM029054">
    <property type="protein sequence ID" value="KAG2541606.1"/>
    <property type="molecule type" value="Genomic_DNA"/>
</dbReference>
<feature type="compositionally biased region" description="Basic residues" evidence="1">
    <location>
        <begin position="81"/>
        <end position="97"/>
    </location>
</feature>
<feature type="compositionally biased region" description="Polar residues" evidence="1">
    <location>
        <begin position="52"/>
        <end position="72"/>
    </location>
</feature>
<sequence>MVAPLPELPDPLFFFSLTKKKHLSGAISLQIQVKPRRLFLIPFKALHRRPRSPSSRFALQGNSAPAGTSRLSSRCAPTGHHGARRGPRGGGRRHGIRLRVQEVKHRTLLLSG</sequence>
<name>A0A8T0N3K2_PANVG</name>
<comment type="caution">
    <text evidence="2">The sequence shown here is derived from an EMBL/GenBank/DDBJ whole genome shotgun (WGS) entry which is preliminary data.</text>
</comment>
<evidence type="ECO:0000256" key="1">
    <source>
        <dbReference type="SAM" id="MobiDB-lite"/>
    </source>
</evidence>
<keyword evidence="3" id="KW-1185">Reference proteome</keyword>
<feature type="region of interest" description="Disordered" evidence="1">
    <location>
        <begin position="48"/>
        <end position="97"/>
    </location>
</feature>